<comment type="caution">
    <text evidence="2">The sequence shown here is derived from an EMBL/GenBank/DDBJ whole genome shotgun (WGS) entry which is preliminary data.</text>
</comment>
<protein>
    <submittedName>
        <fullName evidence="2">Uncharacterized protein</fullName>
    </submittedName>
</protein>
<gene>
    <name evidence="2" type="ORF">CCMP2556_LOCUS12053</name>
</gene>
<organism evidence="2 3">
    <name type="scientific">Durusdinium trenchii</name>
    <dbReference type="NCBI Taxonomy" id="1381693"/>
    <lineage>
        <taxon>Eukaryota</taxon>
        <taxon>Sar</taxon>
        <taxon>Alveolata</taxon>
        <taxon>Dinophyceae</taxon>
        <taxon>Suessiales</taxon>
        <taxon>Symbiodiniaceae</taxon>
        <taxon>Durusdinium</taxon>
    </lineage>
</organism>
<evidence type="ECO:0000256" key="1">
    <source>
        <dbReference type="SAM" id="SignalP"/>
    </source>
</evidence>
<keyword evidence="1" id="KW-0732">Signal</keyword>
<dbReference type="EMBL" id="CAXAMN010005780">
    <property type="protein sequence ID" value="CAK9015318.1"/>
    <property type="molecule type" value="Genomic_DNA"/>
</dbReference>
<dbReference type="Proteomes" id="UP001642484">
    <property type="component" value="Unassembled WGS sequence"/>
</dbReference>
<evidence type="ECO:0000313" key="2">
    <source>
        <dbReference type="EMBL" id="CAK9015318.1"/>
    </source>
</evidence>
<proteinExistence type="predicted"/>
<reference evidence="2 3" key="1">
    <citation type="submission" date="2024-02" db="EMBL/GenBank/DDBJ databases">
        <authorList>
            <person name="Chen Y."/>
            <person name="Shah S."/>
            <person name="Dougan E. K."/>
            <person name="Thang M."/>
            <person name="Chan C."/>
        </authorList>
    </citation>
    <scope>NUCLEOTIDE SEQUENCE [LARGE SCALE GENOMIC DNA]</scope>
</reference>
<name>A0ABP0JMD8_9DINO</name>
<sequence length="279" mass="31512">MTLLVAVLFGMLASASEQCEGPEGECDQSDASLLQSAIKSKMPQEWPLDGSTTILSAEQTAEYMSWYTEDLLPKWQNKKESSLWTLQTTISIKQPAQKVFDAIMTSNMWPVCYPNTLSVGGFSHTPFTPETPKGMILEKFLWAGAMYSLFRYQVEDYEPPTFATFDGAMIFTVGDLIAQNSINTIGGRFQYNLTSLGPNETNWTRTVYFYQDKSASMIQQMEFATMMNTVIFPAQKKGRPSFAEARGFPWFPRIALVEWLPPERSSVYVAVGEWMYAKS</sequence>
<feature type="chain" id="PRO_5046334920" evidence="1">
    <location>
        <begin position="19"/>
        <end position="279"/>
    </location>
</feature>
<evidence type="ECO:0000313" key="3">
    <source>
        <dbReference type="Proteomes" id="UP001642484"/>
    </source>
</evidence>
<feature type="signal peptide" evidence="1">
    <location>
        <begin position="1"/>
        <end position="18"/>
    </location>
</feature>
<dbReference type="SUPFAM" id="SSF55961">
    <property type="entry name" value="Bet v1-like"/>
    <property type="match status" value="1"/>
</dbReference>
<accession>A0ABP0JMD8</accession>
<keyword evidence="3" id="KW-1185">Reference proteome</keyword>